<dbReference type="SUPFAM" id="SSF63411">
    <property type="entry name" value="LuxS/MPP-like metallohydrolase"/>
    <property type="match status" value="4"/>
</dbReference>
<dbReference type="InterPro" id="IPR011765">
    <property type="entry name" value="Pept_M16_N"/>
</dbReference>
<dbReference type="Proteomes" id="UP000318017">
    <property type="component" value="Chromosome"/>
</dbReference>
<protein>
    <submittedName>
        <fullName evidence="6">Peptidase M16 inactive domain protein</fullName>
    </submittedName>
</protein>
<gene>
    <name evidence="6" type="ORF">Q31a_46460</name>
</gene>
<comment type="similarity">
    <text evidence="2 3">Belongs to the peptidase M16 family.</text>
</comment>
<proteinExistence type="inferred from homology"/>
<keyword evidence="7" id="KW-1185">Reference proteome</keyword>
<evidence type="ECO:0000313" key="6">
    <source>
        <dbReference type="EMBL" id="QDV26274.1"/>
    </source>
</evidence>
<comment type="cofactor">
    <cofactor evidence="1">
        <name>Zn(2+)</name>
        <dbReference type="ChEBI" id="CHEBI:29105"/>
    </cofactor>
</comment>
<dbReference type="InterPro" id="IPR050361">
    <property type="entry name" value="MPP/UQCRC_Complex"/>
</dbReference>
<dbReference type="EMBL" id="CP036298">
    <property type="protein sequence ID" value="QDV26274.1"/>
    <property type="molecule type" value="Genomic_DNA"/>
</dbReference>
<dbReference type="Gene3D" id="3.30.830.10">
    <property type="entry name" value="Metalloenzyme, LuxS/M16 peptidase-like"/>
    <property type="match status" value="4"/>
</dbReference>
<organism evidence="6 7">
    <name type="scientific">Aureliella helgolandensis</name>
    <dbReference type="NCBI Taxonomy" id="2527968"/>
    <lineage>
        <taxon>Bacteria</taxon>
        <taxon>Pseudomonadati</taxon>
        <taxon>Planctomycetota</taxon>
        <taxon>Planctomycetia</taxon>
        <taxon>Pirellulales</taxon>
        <taxon>Pirellulaceae</taxon>
        <taxon>Aureliella</taxon>
    </lineage>
</organism>
<evidence type="ECO:0000259" key="4">
    <source>
        <dbReference type="Pfam" id="PF00675"/>
    </source>
</evidence>
<evidence type="ECO:0000259" key="5">
    <source>
        <dbReference type="Pfam" id="PF05193"/>
    </source>
</evidence>
<evidence type="ECO:0000313" key="7">
    <source>
        <dbReference type="Proteomes" id="UP000318017"/>
    </source>
</evidence>
<dbReference type="RefSeq" id="WP_145082301.1">
    <property type="nucleotide sequence ID" value="NZ_CP036298.1"/>
</dbReference>
<feature type="domain" description="Peptidase M16 C-terminal" evidence="5">
    <location>
        <begin position="642"/>
        <end position="824"/>
    </location>
</feature>
<dbReference type="InterPro" id="IPR011249">
    <property type="entry name" value="Metalloenz_LuxS/M16"/>
</dbReference>
<name>A0A518GCF1_9BACT</name>
<dbReference type="GO" id="GO:0046872">
    <property type="term" value="F:metal ion binding"/>
    <property type="evidence" value="ECO:0007669"/>
    <property type="project" value="InterPro"/>
</dbReference>
<dbReference type="OrthoDB" id="9811314at2"/>
<dbReference type="AlphaFoldDB" id="A0A518GCF1"/>
<dbReference type="PROSITE" id="PS00143">
    <property type="entry name" value="INSULINASE"/>
    <property type="match status" value="1"/>
</dbReference>
<dbReference type="InterPro" id="IPR001431">
    <property type="entry name" value="Pept_M16_Zn_BS"/>
</dbReference>
<sequence length="897" mass="100218">MSQAADAALEHSTTIEGITAYRLENGAQVLLFPDESKSMVTVNMTVFVGSRHEGYGEAGMAHLLEHMLFKGTPGNEKIPEELKNRGANFNGTTWLDRTNYYETLPATTPAQAEGNLEYAIRLEADRLMNSFVKGEDLISEMTVVRNEFESGENNPRRILMQRVQSAAFDWHNYGRSTIGNQSDIERVPIDRLQAFYRKFYRPDNIMVVVAGKFDMERAQELIEQNFGSLAAPDVPLDRTYTTEPPQDGERTVALRRVGNTQYIMSAYHVPPASHRDYAAIEILAYIFGTEPSGRLYQDLVLPELASNSSTFPLALHDPGLIMFNAQLPVDKSIEAARQALIQSVEEVAAKPITAEELSRAQTQFLKERELRAADSMSIAVELSEWAAQGDWRLYFLFRDYVESLTPEECTAVATQYLNRNNRTLGLFIPSEKTQKVEMPTKPNLNELLADYVGREDIQQGEAFDPDPLAIEARTERGTLSTGLKTALLPKRTRGSTVNLTINLRYGNEQSLLPLLAANEFLPEMMMRGTQDLSYEQLEDRLDALRAEMRMSGTTGLLSLSVETKRESMSDLLQLVADILRHPRFAREELEVIKRQQISRIEAQMTEPGTLAGIEVQRKLSPYDPSNIRYVPTLAERIERYQSVTVEQLQEIHATQLDGRYGEITAVGDFDPEELLAACETIFQGWTSDVSFARIATPANTDVPGSVSEIMTPDKANAIYYAGMQIPMRDDDPDYPALLVGNYVLGAGALSSRLGDRVRQKEGLSYGVGSGLNAHPVDKRTSLTLYAITNPENRDRVVEVISEELELLLADGITAAELDAAQQGLLQSEQLDRTQDRNLTSTLAGTIFANRTMQYYSDFEQHIADLDVETVNAALRKYIDPERLVIVTAGDFAKVAAE</sequence>
<dbReference type="PANTHER" id="PTHR11851">
    <property type="entry name" value="METALLOPROTEASE"/>
    <property type="match status" value="1"/>
</dbReference>
<evidence type="ECO:0000256" key="3">
    <source>
        <dbReference type="RuleBase" id="RU004447"/>
    </source>
</evidence>
<dbReference type="KEGG" id="ahel:Q31a_46460"/>
<dbReference type="Pfam" id="PF05193">
    <property type="entry name" value="Peptidase_M16_C"/>
    <property type="match status" value="2"/>
</dbReference>
<dbReference type="GO" id="GO:0006508">
    <property type="term" value="P:proteolysis"/>
    <property type="evidence" value="ECO:0007669"/>
    <property type="project" value="InterPro"/>
</dbReference>
<evidence type="ECO:0000256" key="2">
    <source>
        <dbReference type="ARBA" id="ARBA00007261"/>
    </source>
</evidence>
<dbReference type="GO" id="GO:0004222">
    <property type="term" value="F:metalloendopeptidase activity"/>
    <property type="evidence" value="ECO:0007669"/>
    <property type="project" value="InterPro"/>
</dbReference>
<evidence type="ECO:0000256" key="1">
    <source>
        <dbReference type="ARBA" id="ARBA00001947"/>
    </source>
</evidence>
<dbReference type="Pfam" id="PF00675">
    <property type="entry name" value="Peptidase_M16"/>
    <property type="match status" value="1"/>
</dbReference>
<dbReference type="InterPro" id="IPR007863">
    <property type="entry name" value="Peptidase_M16_C"/>
</dbReference>
<accession>A0A518GCF1</accession>
<reference evidence="6 7" key="1">
    <citation type="submission" date="2019-02" db="EMBL/GenBank/DDBJ databases">
        <title>Deep-cultivation of Planctomycetes and their phenomic and genomic characterization uncovers novel biology.</title>
        <authorList>
            <person name="Wiegand S."/>
            <person name="Jogler M."/>
            <person name="Boedeker C."/>
            <person name="Pinto D."/>
            <person name="Vollmers J."/>
            <person name="Rivas-Marin E."/>
            <person name="Kohn T."/>
            <person name="Peeters S.H."/>
            <person name="Heuer A."/>
            <person name="Rast P."/>
            <person name="Oberbeckmann S."/>
            <person name="Bunk B."/>
            <person name="Jeske O."/>
            <person name="Meyerdierks A."/>
            <person name="Storesund J.E."/>
            <person name="Kallscheuer N."/>
            <person name="Luecker S."/>
            <person name="Lage O.M."/>
            <person name="Pohl T."/>
            <person name="Merkel B.J."/>
            <person name="Hornburger P."/>
            <person name="Mueller R.-W."/>
            <person name="Bruemmer F."/>
            <person name="Labrenz M."/>
            <person name="Spormann A.M."/>
            <person name="Op den Camp H."/>
            <person name="Overmann J."/>
            <person name="Amann R."/>
            <person name="Jetten M.S.M."/>
            <person name="Mascher T."/>
            <person name="Medema M.H."/>
            <person name="Devos D.P."/>
            <person name="Kaster A.-K."/>
            <person name="Ovreas L."/>
            <person name="Rohde M."/>
            <person name="Galperin M.Y."/>
            <person name="Jogler C."/>
        </authorList>
    </citation>
    <scope>NUCLEOTIDE SEQUENCE [LARGE SCALE GENOMIC DNA]</scope>
    <source>
        <strain evidence="6 7">Q31a</strain>
    </source>
</reference>
<feature type="domain" description="Peptidase M16 C-terminal" evidence="5">
    <location>
        <begin position="189"/>
        <end position="363"/>
    </location>
</feature>
<dbReference type="PANTHER" id="PTHR11851:SF49">
    <property type="entry name" value="MITOCHONDRIAL-PROCESSING PEPTIDASE SUBUNIT ALPHA"/>
    <property type="match status" value="1"/>
</dbReference>
<feature type="domain" description="Peptidase M16 N-terminal" evidence="4">
    <location>
        <begin position="30"/>
        <end position="179"/>
    </location>
</feature>